<name>A0A4V4ICV9_AURPU</name>
<dbReference type="EMBL" id="QZAJ01000042">
    <property type="protein sequence ID" value="THW20834.1"/>
    <property type="molecule type" value="Genomic_DNA"/>
</dbReference>
<proteinExistence type="predicted"/>
<evidence type="ECO:0000313" key="2">
    <source>
        <dbReference type="Proteomes" id="UP000308014"/>
    </source>
</evidence>
<dbReference type="Proteomes" id="UP000308014">
    <property type="component" value="Unassembled WGS sequence"/>
</dbReference>
<reference evidence="1 2" key="1">
    <citation type="submission" date="2018-10" db="EMBL/GenBank/DDBJ databases">
        <title>Fifty Aureobasidium pullulans genomes reveal a recombining polyextremotolerant generalist.</title>
        <authorList>
            <person name="Gostincar C."/>
            <person name="Turk M."/>
            <person name="Zajc J."/>
            <person name="Gunde-Cimerman N."/>
        </authorList>
    </citation>
    <scope>NUCLEOTIDE SEQUENCE [LARGE SCALE GENOMIC DNA]</scope>
    <source>
        <strain evidence="1 2">EXF-11318</strain>
    </source>
</reference>
<organism evidence="1 2">
    <name type="scientific">Aureobasidium pullulans</name>
    <name type="common">Black yeast</name>
    <name type="synonym">Pullularia pullulans</name>
    <dbReference type="NCBI Taxonomy" id="5580"/>
    <lineage>
        <taxon>Eukaryota</taxon>
        <taxon>Fungi</taxon>
        <taxon>Dikarya</taxon>
        <taxon>Ascomycota</taxon>
        <taxon>Pezizomycotina</taxon>
        <taxon>Dothideomycetes</taxon>
        <taxon>Dothideomycetidae</taxon>
        <taxon>Dothideales</taxon>
        <taxon>Saccotheciaceae</taxon>
        <taxon>Aureobasidium</taxon>
    </lineage>
</organism>
<gene>
    <name evidence="1" type="ORF">D6D24_02070</name>
</gene>
<accession>A0A4V4ICV9</accession>
<comment type="caution">
    <text evidence="1">The sequence shown here is derived from an EMBL/GenBank/DDBJ whole genome shotgun (WGS) entry which is preliminary data.</text>
</comment>
<sequence>MASHGHLAHGVLQNLVNLQGDGQDLGIASLLRTKTLEGVENPIFFIAFVIVKGIINYT</sequence>
<dbReference type="AlphaFoldDB" id="A0A4V4ICV9"/>
<evidence type="ECO:0000313" key="1">
    <source>
        <dbReference type="EMBL" id="THW20834.1"/>
    </source>
</evidence>
<protein>
    <submittedName>
        <fullName evidence="1">Uncharacterized protein</fullName>
    </submittedName>
</protein>